<keyword evidence="3" id="KW-1185">Reference proteome</keyword>
<keyword evidence="1" id="KW-0472">Membrane</keyword>
<evidence type="ECO:0000313" key="2">
    <source>
        <dbReference type="EMBL" id="KAK4538619.1"/>
    </source>
</evidence>
<keyword evidence="1" id="KW-1133">Transmembrane helix</keyword>
<sequence length="129" mass="14458">MARSGWSEFRRIWLDPAVYPLIGVVVTGVGIAAYQISRKSLLSLDVMWNRQVRASGGTHYFDASEEEIERNTNGLMSWCRDKSIRVFGHDTRIYDSKRVSTPQYIPRSLVTGMAAATGEEGDDVAEAEE</sequence>
<dbReference type="AlphaFoldDB" id="A0AAV9J2A8"/>
<name>A0AAV9J2A8_CYACA</name>
<dbReference type="EMBL" id="JANCYW010000019">
    <property type="protein sequence ID" value="KAK4538619.1"/>
    <property type="molecule type" value="Genomic_DNA"/>
</dbReference>
<accession>A0AAV9J2A8</accession>
<comment type="caution">
    <text evidence="2">The sequence shown here is derived from an EMBL/GenBank/DDBJ whole genome shotgun (WGS) entry which is preliminary data.</text>
</comment>
<dbReference type="Proteomes" id="UP001301350">
    <property type="component" value="Unassembled WGS sequence"/>
</dbReference>
<evidence type="ECO:0008006" key="4">
    <source>
        <dbReference type="Google" id="ProtNLM"/>
    </source>
</evidence>
<evidence type="ECO:0000313" key="3">
    <source>
        <dbReference type="Proteomes" id="UP001301350"/>
    </source>
</evidence>
<reference evidence="2 3" key="1">
    <citation type="submission" date="2022-07" db="EMBL/GenBank/DDBJ databases">
        <title>Genome-wide signatures of adaptation to extreme environments.</title>
        <authorList>
            <person name="Cho C.H."/>
            <person name="Yoon H.S."/>
        </authorList>
    </citation>
    <scope>NUCLEOTIDE SEQUENCE [LARGE SCALE GENOMIC DNA]</scope>
    <source>
        <strain evidence="2 3">DBV 063 E5</strain>
    </source>
</reference>
<dbReference type="InterPro" id="IPR010530">
    <property type="entry name" value="B12D"/>
</dbReference>
<keyword evidence="1" id="KW-0812">Transmembrane</keyword>
<protein>
    <recommendedName>
        <fullName evidence="4">NADH dehydrogenase [ubiquinone] 1 alpha subcomplex subunit 1</fullName>
    </recommendedName>
</protein>
<gene>
    <name evidence="2" type="ORF">CDCA_CDCA19G4644</name>
</gene>
<evidence type="ECO:0000256" key="1">
    <source>
        <dbReference type="SAM" id="Phobius"/>
    </source>
</evidence>
<organism evidence="2 3">
    <name type="scientific">Cyanidium caldarium</name>
    <name type="common">Red alga</name>
    <dbReference type="NCBI Taxonomy" id="2771"/>
    <lineage>
        <taxon>Eukaryota</taxon>
        <taxon>Rhodophyta</taxon>
        <taxon>Bangiophyceae</taxon>
        <taxon>Cyanidiales</taxon>
        <taxon>Cyanidiaceae</taxon>
        <taxon>Cyanidium</taxon>
    </lineage>
</organism>
<dbReference type="Pfam" id="PF06522">
    <property type="entry name" value="B12D"/>
    <property type="match status" value="1"/>
</dbReference>
<feature type="transmembrane region" description="Helical" evidence="1">
    <location>
        <begin position="12"/>
        <end position="34"/>
    </location>
</feature>
<proteinExistence type="predicted"/>